<keyword evidence="2" id="KW-1185">Reference proteome</keyword>
<evidence type="ECO:0000313" key="1">
    <source>
        <dbReference type="EMBL" id="OCL13233.1"/>
    </source>
</evidence>
<name>A0A8E2JXK1_9PEZI</name>
<proteinExistence type="predicted"/>
<protein>
    <submittedName>
        <fullName evidence="1">Uncharacterized protein</fullName>
    </submittedName>
</protein>
<dbReference type="Proteomes" id="UP000250140">
    <property type="component" value="Unassembled WGS sequence"/>
</dbReference>
<organism evidence="1 2">
    <name type="scientific">Glonium stellatum</name>
    <dbReference type="NCBI Taxonomy" id="574774"/>
    <lineage>
        <taxon>Eukaryota</taxon>
        <taxon>Fungi</taxon>
        <taxon>Dikarya</taxon>
        <taxon>Ascomycota</taxon>
        <taxon>Pezizomycotina</taxon>
        <taxon>Dothideomycetes</taxon>
        <taxon>Pleosporomycetidae</taxon>
        <taxon>Gloniales</taxon>
        <taxon>Gloniaceae</taxon>
        <taxon>Glonium</taxon>
    </lineage>
</organism>
<dbReference type="OrthoDB" id="4926491at2759"/>
<dbReference type="AlphaFoldDB" id="A0A8E2JXK1"/>
<reference evidence="1 2" key="1">
    <citation type="journal article" date="2016" name="Nat. Commun.">
        <title>Ectomycorrhizal ecology is imprinted in the genome of the dominant symbiotic fungus Cenococcum geophilum.</title>
        <authorList>
            <consortium name="DOE Joint Genome Institute"/>
            <person name="Peter M."/>
            <person name="Kohler A."/>
            <person name="Ohm R.A."/>
            <person name="Kuo A."/>
            <person name="Krutzmann J."/>
            <person name="Morin E."/>
            <person name="Arend M."/>
            <person name="Barry K.W."/>
            <person name="Binder M."/>
            <person name="Choi C."/>
            <person name="Clum A."/>
            <person name="Copeland A."/>
            <person name="Grisel N."/>
            <person name="Haridas S."/>
            <person name="Kipfer T."/>
            <person name="LaButti K."/>
            <person name="Lindquist E."/>
            <person name="Lipzen A."/>
            <person name="Maire R."/>
            <person name="Meier B."/>
            <person name="Mihaltcheva S."/>
            <person name="Molinier V."/>
            <person name="Murat C."/>
            <person name="Poggeler S."/>
            <person name="Quandt C.A."/>
            <person name="Sperisen C."/>
            <person name="Tritt A."/>
            <person name="Tisserant E."/>
            <person name="Crous P.W."/>
            <person name="Henrissat B."/>
            <person name="Nehls U."/>
            <person name="Egli S."/>
            <person name="Spatafora J.W."/>
            <person name="Grigoriev I.V."/>
            <person name="Martin F.M."/>
        </authorList>
    </citation>
    <scope>NUCLEOTIDE SEQUENCE [LARGE SCALE GENOMIC DNA]</scope>
    <source>
        <strain evidence="1 2">CBS 207.34</strain>
    </source>
</reference>
<sequence length="347" mass="39344">MTSLPTRLKIDIRDNWTKEESTLQKAQKVLADLIGYQIHSEPEWHMLWAELQPNFPDMSTFIPSISSIVTAWCNALTTILDDDKNSEWTEQLLEELSNTNTLKIRLEAYISHTFSVSGKDRPTTRWTADKNAFTIFLPKASPSSTSTMVGGFSSDFLSCFQPEPAQPVPLATSHTLPDDSWADIEVDSASGKVDTREEKLSASSAALMNEAIIDIIPDINTLERPEYLMLKPPYHLSISHSTYQKEMVVQCSHPPSLKVIEGYLKRWTKRDNNTVNRPPAVVITLQESPFGLGLVFDRLHISMQNSRMNYMLSPTMLLSFVEGVLRYKLTFGNGDTWTFRKETEFKS</sequence>
<evidence type="ECO:0000313" key="2">
    <source>
        <dbReference type="Proteomes" id="UP000250140"/>
    </source>
</evidence>
<dbReference type="EMBL" id="KV748762">
    <property type="protein sequence ID" value="OCL13233.1"/>
    <property type="molecule type" value="Genomic_DNA"/>
</dbReference>
<accession>A0A8E2JXK1</accession>
<gene>
    <name evidence="1" type="ORF">AOQ84DRAFT_372356</name>
</gene>